<comment type="caution">
    <text evidence="6">The sequence shown here is derived from an EMBL/GenBank/DDBJ whole genome shotgun (WGS) entry which is preliminary data.</text>
</comment>
<reference evidence="6 7" key="1">
    <citation type="journal article" date="2019" name="New Phytol.">
        <title>Comparative genomics reveals unique wood-decay strategies and fruiting body development in the Schizophyllaceae.</title>
        <authorList>
            <person name="Almasi E."/>
            <person name="Sahu N."/>
            <person name="Krizsan K."/>
            <person name="Balint B."/>
            <person name="Kovacs G.M."/>
            <person name="Kiss B."/>
            <person name="Cseklye J."/>
            <person name="Drula E."/>
            <person name="Henrissat B."/>
            <person name="Nagy I."/>
            <person name="Chovatia M."/>
            <person name="Adam C."/>
            <person name="LaButti K."/>
            <person name="Lipzen A."/>
            <person name="Riley R."/>
            <person name="Grigoriev I.V."/>
            <person name="Nagy L.G."/>
        </authorList>
    </citation>
    <scope>NUCLEOTIDE SEQUENCE [LARGE SCALE GENOMIC DNA]</scope>
    <source>
        <strain evidence="6 7">NL-1724</strain>
    </source>
</reference>
<feature type="domain" description="MYND-type" evidence="5">
    <location>
        <begin position="407"/>
        <end position="445"/>
    </location>
</feature>
<proteinExistence type="predicted"/>
<evidence type="ECO:0000259" key="5">
    <source>
        <dbReference type="PROSITE" id="PS50865"/>
    </source>
</evidence>
<evidence type="ECO:0000256" key="2">
    <source>
        <dbReference type="ARBA" id="ARBA00022771"/>
    </source>
</evidence>
<name>A0A550D0H9_9AGAR</name>
<dbReference type="GO" id="GO:0008270">
    <property type="term" value="F:zinc ion binding"/>
    <property type="evidence" value="ECO:0007669"/>
    <property type="project" value="UniProtKB-KW"/>
</dbReference>
<dbReference type="Pfam" id="PF01753">
    <property type="entry name" value="zf-MYND"/>
    <property type="match status" value="1"/>
</dbReference>
<dbReference type="Proteomes" id="UP000320762">
    <property type="component" value="Unassembled WGS sequence"/>
</dbReference>
<dbReference type="InterPro" id="IPR002893">
    <property type="entry name" value="Znf_MYND"/>
</dbReference>
<dbReference type="SUPFAM" id="SSF144232">
    <property type="entry name" value="HIT/MYND zinc finger-like"/>
    <property type="match status" value="1"/>
</dbReference>
<accession>A0A550D0H9</accession>
<protein>
    <recommendedName>
        <fullName evidence="5">MYND-type domain-containing protein</fullName>
    </recommendedName>
</protein>
<evidence type="ECO:0000313" key="6">
    <source>
        <dbReference type="EMBL" id="TRM70544.1"/>
    </source>
</evidence>
<keyword evidence="3" id="KW-0862">Zinc</keyword>
<evidence type="ECO:0000256" key="3">
    <source>
        <dbReference type="ARBA" id="ARBA00022833"/>
    </source>
</evidence>
<dbReference type="PROSITE" id="PS50865">
    <property type="entry name" value="ZF_MYND_2"/>
    <property type="match status" value="1"/>
</dbReference>
<organism evidence="6 7">
    <name type="scientific">Schizophyllum amplum</name>
    <dbReference type="NCBI Taxonomy" id="97359"/>
    <lineage>
        <taxon>Eukaryota</taxon>
        <taxon>Fungi</taxon>
        <taxon>Dikarya</taxon>
        <taxon>Basidiomycota</taxon>
        <taxon>Agaricomycotina</taxon>
        <taxon>Agaricomycetes</taxon>
        <taxon>Agaricomycetidae</taxon>
        <taxon>Agaricales</taxon>
        <taxon>Schizophyllaceae</taxon>
        <taxon>Schizophyllum</taxon>
    </lineage>
</organism>
<gene>
    <name evidence="6" type="ORF">BD626DRAFT_391472</name>
</gene>
<dbReference type="AlphaFoldDB" id="A0A550D0H9"/>
<dbReference type="EMBL" id="VDMD01000001">
    <property type="protein sequence ID" value="TRM70544.1"/>
    <property type="molecule type" value="Genomic_DNA"/>
</dbReference>
<dbReference type="Gene3D" id="6.10.140.2220">
    <property type="match status" value="1"/>
</dbReference>
<evidence type="ECO:0000256" key="1">
    <source>
        <dbReference type="ARBA" id="ARBA00022723"/>
    </source>
</evidence>
<keyword evidence="7" id="KW-1185">Reference proteome</keyword>
<keyword evidence="2 4" id="KW-0863">Zinc-finger</keyword>
<keyword evidence="1" id="KW-0479">Metal-binding</keyword>
<sequence>MQVPKPGEALPTDPKTIRDVKKRLRTPSITFKHLCVDPFTLEDHHWDLSSREVLGAVRELDSLNSTLELHLNPDANNEALGDVFHACVRTLWPTLLLWLDFLHPRHHKGTERIERVPLQTLSNVMHAFCRAEGPTAVLRAHTSPFYRLLYLLWLRFDEYCTKSTDVARCLDKLGRAVRLTVDVAAAEQVAGPVAQSSTSIAPSFPHCLPSALYAARNRPRQLYRQALTQVNALLKFFVAFPHDTTPYDALQTQIGAIGQFANAVLPLNVHARDVIRSLVHILRVLCSFPAGYYLCGGVVYALHVMWRTCSDGRSIAWALDEGVLPLMIELRQKELEASDKKTIADALRVLAENTYRRRVLRALCSGGRTGSFHGAGFASQDTLLAIDKWVQHRNDLMRRAYSKACALPKCGAEPNATLKKCPCLSVCYCSAECQRADWKKHKKHCKIERDAMAYTRILSATDLEKMPFEEAHFICLCARDYVSTHAQAVVESVKQAIANSPPTRDAPVITIMINAARLLGTHRVYVDEQRSQDSTSDGISRRGALRFKDPTLVLREPSILVIAHQEDMILHAMGTTLQGLEDLALVARQARSRRK</sequence>
<dbReference type="OrthoDB" id="432970at2759"/>
<evidence type="ECO:0000256" key="4">
    <source>
        <dbReference type="PROSITE-ProRule" id="PRU00134"/>
    </source>
</evidence>
<evidence type="ECO:0000313" key="7">
    <source>
        <dbReference type="Proteomes" id="UP000320762"/>
    </source>
</evidence>